<feature type="compositionally biased region" description="Basic and acidic residues" evidence="1">
    <location>
        <begin position="879"/>
        <end position="892"/>
    </location>
</feature>
<organism evidence="4 5">
    <name type="scientific">Cupriavidus basilensis</name>
    <dbReference type="NCBI Taxonomy" id="68895"/>
    <lineage>
        <taxon>Bacteria</taxon>
        <taxon>Pseudomonadati</taxon>
        <taxon>Pseudomonadota</taxon>
        <taxon>Betaproteobacteria</taxon>
        <taxon>Burkholderiales</taxon>
        <taxon>Burkholderiaceae</taxon>
        <taxon>Cupriavidus</taxon>
    </lineage>
</organism>
<dbReference type="InterPro" id="IPR057306">
    <property type="entry name" value="B-barrel_PelB_C"/>
</dbReference>
<accession>A0A643G0E9</accession>
<evidence type="ECO:0000313" key="4">
    <source>
        <dbReference type="EMBL" id="QOT80199.1"/>
    </source>
</evidence>
<keyword evidence="2" id="KW-1133">Transmembrane helix</keyword>
<sequence>MPSKASKSPAPPERERLLPPAFVLTFTAMVGIGLALMFPRETLRERLLGEGRAVDGLSMAYLEAWWRATPDDGGFMAVLAEQYARTGRLDEAEAMLSRLEARYAASSAASSAASQQGPVRNANANANAVDAELPGQILRTRIEITQQRAFAALPDTPERKQYVEKLGGLLDQAVTMKWGRTDLEELATTARSINALKPAQVFYQALAKSDPARAALWNAQAASAALAGGDYQQAADALFAAQSRATDPAEQRRLYLAALKTLQSGNELDKALAQAEQHGGKLLENAEVLRYLTKLALAANRPEQAARYVQRLLRLPPSMQPVPEGASLQRAEVRRVAATQPWAAQGLIFLDGPRGLALRRAMGDAAMPHLRRVADTSGAGTSASAAAGQARASAAPAPAAAPAGAPTAAERAFNADDYELAFQVFLAAGKLDDAQRVAETAVRRQPGAARWRERLAQVAEWNRQPTVALKSWLEYAQASNDETAWKAVLRLAPGLNDDRAYLAALRHRAGTGDLATVDQVVATYERLGEPEEGLAFLQSLSHGPNARPIMERQAELAERAGKDARAFELYTELQQRFGPRPQYALKQANLLYVRGKLAEALEAMVPSMRTARSTDIEFWRTLTELARLNQRGDLLEQGYRQLMLAMAETHDDHCMAMPPGAGRNDCLAEVRDTEESDFSNLMDFYDSSPIDAGRIAEASWRKGRKLVSLELAINYYTRARAYGRVAALLQGMTPAQLTQAEQSSRFLAMRAEYQRARGERELALADLRRAASMPDAGSETLAALMWALVDLGSDTEVRAMMLRLKGEAEGNPDLWGAFAAGSMRFQDGRTALHYLRKMADGKNADPLWLGLAADAYDAIGQTSTGWRLRRQAWVDLHKDQSAAGRRASDPRSMDPAAEEEDAQGGPAPAELRRQTVALGQIFASGDVSQRLVIEMLRGDRTVMAGTNAANWTGPANPASRLGEIPGLPALDPKTPPGVAQREARQQAVVSSAAKEVALAWALSNESNELARAWLARQYARQLLRPAYAEITLALANQDLAALDRVLERQAGRIPVDNQIEANVQLDRLGAAQTLAYETQETTRTDDSLQETLQDTLLFNAQAIEPRVTYQRQSPLSYFDYSLAGGVRLWDGYDLNLRGVWRTQHSVDQTQLTGVPSSDQRGELSLGYRDQHLRWRLGVGRRDGLDSVTTARFTGEWREASRLSFTTLAGINQSADESAALRVGGVKDVLGLGATYNFSLREFAGARIEYDRFRGQDGSQLGHGLVYDLELGYRIRTAYPDYTVRLVGTHATYNARGGTLSNKLATLVPADDEATPGFYMPQGFTQAGVTFGFGTELIDDYTHKWRPFAEIGLLHDTRAGQNFRAQLGVAGKVFGNDHLSMYVQHETAARNGGTPLTEVGVRYRWLF</sequence>
<feature type="region of interest" description="Disordered" evidence="1">
    <location>
        <begin position="879"/>
        <end position="907"/>
    </location>
</feature>
<dbReference type="Pfam" id="PF24604">
    <property type="entry name" value="B-barrel_PelB_C"/>
    <property type="match status" value="1"/>
</dbReference>
<dbReference type="InterPro" id="IPR011990">
    <property type="entry name" value="TPR-like_helical_dom_sf"/>
</dbReference>
<keyword evidence="2" id="KW-0472">Membrane</keyword>
<protein>
    <submittedName>
        <fullName evidence="4">Tetratricopeptide repeat protein</fullName>
    </submittedName>
</protein>
<reference evidence="4 5" key="1">
    <citation type="submission" date="2020-10" db="EMBL/GenBank/DDBJ databases">
        <title>Complete genome sequence of Cupriavidus basilensis CCUG 49340T.</title>
        <authorList>
            <person name="Salva-Serra F."/>
            <person name="Donoso R.A."/>
            <person name="Cho K.H."/>
            <person name="Yoo J.A."/>
            <person name="Lee K."/>
            <person name="Yoon S.-H."/>
            <person name="Perez-Pantoja D."/>
            <person name="Moore E.R.B."/>
        </authorList>
    </citation>
    <scope>NUCLEOTIDE SEQUENCE [LARGE SCALE GENOMIC DNA]</scope>
    <source>
        <strain evidence="5">CCUG 49340</strain>
    </source>
</reference>
<dbReference type="EMBL" id="CP062804">
    <property type="protein sequence ID" value="QOT80199.1"/>
    <property type="molecule type" value="Genomic_DNA"/>
</dbReference>
<dbReference type="GeneID" id="98403662"/>
<gene>
    <name evidence="4" type="ORF">F7R26_022275</name>
</gene>
<evidence type="ECO:0000256" key="1">
    <source>
        <dbReference type="SAM" id="MobiDB-lite"/>
    </source>
</evidence>
<feature type="transmembrane region" description="Helical" evidence="2">
    <location>
        <begin position="21"/>
        <end position="38"/>
    </location>
</feature>
<evidence type="ECO:0000256" key="2">
    <source>
        <dbReference type="SAM" id="Phobius"/>
    </source>
</evidence>
<dbReference type="Gene3D" id="1.25.40.10">
    <property type="entry name" value="Tetratricopeptide repeat domain"/>
    <property type="match status" value="1"/>
</dbReference>
<proteinExistence type="predicted"/>
<name>A0A643G0E9_9BURK</name>
<dbReference type="Proteomes" id="UP000397656">
    <property type="component" value="Chromosome 2"/>
</dbReference>
<keyword evidence="2" id="KW-0812">Transmembrane</keyword>
<dbReference type="RefSeq" id="WP_150984412.1">
    <property type="nucleotide sequence ID" value="NZ_CP062804.1"/>
</dbReference>
<evidence type="ECO:0000259" key="3">
    <source>
        <dbReference type="Pfam" id="PF24604"/>
    </source>
</evidence>
<feature type="domain" description="PelB C-terminal" evidence="3">
    <location>
        <begin position="1099"/>
        <end position="1404"/>
    </location>
</feature>
<evidence type="ECO:0000313" key="5">
    <source>
        <dbReference type="Proteomes" id="UP000397656"/>
    </source>
</evidence>
<dbReference type="Pfam" id="PF13429">
    <property type="entry name" value="TPR_15"/>
    <property type="match status" value="2"/>
</dbReference>